<dbReference type="InterPro" id="IPR036286">
    <property type="entry name" value="LexA/Signal_pep-like_sf"/>
</dbReference>
<organism evidence="12 13">
    <name type="scientific">Perkinsus olseni</name>
    <name type="common">Perkinsus atlanticus</name>
    <dbReference type="NCBI Taxonomy" id="32597"/>
    <lineage>
        <taxon>Eukaryota</taxon>
        <taxon>Sar</taxon>
        <taxon>Alveolata</taxon>
        <taxon>Perkinsozoa</taxon>
        <taxon>Perkinsea</taxon>
        <taxon>Perkinsida</taxon>
        <taxon>Perkinsidae</taxon>
        <taxon>Perkinsus</taxon>
    </lineage>
</organism>
<proteinExistence type="inferred from homology"/>
<keyword evidence="8" id="KW-1133">Transmembrane helix</keyword>
<dbReference type="InterPro" id="IPR002067">
    <property type="entry name" value="MCP"/>
</dbReference>
<dbReference type="CDD" id="cd06530">
    <property type="entry name" value="S26_SPase_I"/>
    <property type="match status" value="1"/>
</dbReference>
<feature type="compositionally biased region" description="Basic and acidic residues" evidence="11">
    <location>
        <begin position="533"/>
        <end position="546"/>
    </location>
</feature>
<dbReference type="AlphaFoldDB" id="A0A7J6RMS7"/>
<dbReference type="GO" id="GO:0055085">
    <property type="term" value="P:transmembrane transport"/>
    <property type="evidence" value="ECO:0007669"/>
    <property type="project" value="InterPro"/>
</dbReference>
<feature type="repeat" description="Solcar" evidence="10">
    <location>
        <begin position="191"/>
        <end position="278"/>
    </location>
</feature>
<evidence type="ECO:0000256" key="4">
    <source>
        <dbReference type="ARBA" id="ARBA00013208"/>
    </source>
</evidence>
<dbReference type="EC" id="3.4.21.89" evidence="4"/>
<keyword evidence="9 10" id="KW-0472">Membrane</keyword>
<dbReference type="InterPro" id="IPR001733">
    <property type="entry name" value="Peptidase_S26B"/>
</dbReference>
<dbReference type="PANTHER" id="PTHR24089">
    <property type="entry name" value="SOLUTE CARRIER FAMILY 25"/>
    <property type="match status" value="1"/>
</dbReference>
<dbReference type="InterPro" id="IPR019533">
    <property type="entry name" value="Peptidase_S26"/>
</dbReference>
<feature type="non-terminal residue" evidence="12">
    <location>
        <position position="634"/>
    </location>
</feature>
<evidence type="ECO:0000256" key="9">
    <source>
        <dbReference type="ARBA" id="ARBA00023136"/>
    </source>
</evidence>
<evidence type="ECO:0000256" key="5">
    <source>
        <dbReference type="ARBA" id="ARBA00022448"/>
    </source>
</evidence>
<evidence type="ECO:0000256" key="11">
    <source>
        <dbReference type="SAM" id="MobiDB-lite"/>
    </source>
</evidence>
<feature type="repeat" description="Solcar" evidence="10">
    <location>
        <begin position="386"/>
        <end position="470"/>
    </location>
</feature>
<name>A0A7J6RMS7_PEROL</name>
<comment type="caution">
    <text evidence="12">The sequence shown here is derived from an EMBL/GenBank/DDBJ whole genome shotgun (WGS) entry which is preliminary data.</text>
</comment>
<feature type="compositionally biased region" description="Polar residues" evidence="11">
    <location>
        <begin position="547"/>
        <end position="557"/>
    </location>
</feature>
<sequence>MLWKGLMLYTGSESPIVVVLSGSMEPGFHRGDILFLTLKEQDPFEPGDVSVFSIEGRDIPIVHRIVNVHEEEIGRVRILTKGDNNMVLKSTAVDDRGLYNYGQLFIERKNIMGRAQGFLPYAGMVTIWLNDYPWLKLGGGLQGDGDIGLRVGKRRFRDSEFAEFAPLALALESNEPSQGVSVEGPVEPVRLSALTVAACGSTAGATAKFVVAPLERVKILYQTNPAMRFSWGSAYRTMQGIVSTHGMRGLWKGYLMVLTRIVPYSATNYTVFDRVNTYLQNSALRQHCPAELIRFLSGNCAGASAVIATYPLDMLRSRLASDTRGEFSSYKDAVRKIYASRGIRGIYGGMYPTLCGIIPYAGTSFMCFETLKAKRREMSGKWTAFDRLICGGFSGLVAQSATYPFDIIRRRQQVHGGRAFPGKGVIRSLVDVARTEGVRKGLYKGLSVNWVKGPIAVAAGVPGVKKMNAADLLRGIKAAKKTDDDDDDSWGLSEADSEQAESYGTSPARARSLSTPSIKTQTTPSKSSPKAADGGHSRQSVTDKGRLSKSSAKRSTVAFSELHSRLHVDRTRVRDTLRPVYAGPVTPAKRGSTKKASIRSSGGWMETSSDDDEGGSGFRLGSRRESSASSGTDG</sequence>
<dbReference type="GO" id="GO:0004252">
    <property type="term" value="F:serine-type endopeptidase activity"/>
    <property type="evidence" value="ECO:0007669"/>
    <property type="project" value="InterPro"/>
</dbReference>
<evidence type="ECO:0000256" key="10">
    <source>
        <dbReference type="PROSITE-ProRule" id="PRU00282"/>
    </source>
</evidence>
<feature type="compositionally biased region" description="Polar residues" evidence="11">
    <location>
        <begin position="512"/>
        <end position="528"/>
    </location>
</feature>
<evidence type="ECO:0000256" key="6">
    <source>
        <dbReference type="ARBA" id="ARBA00022692"/>
    </source>
</evidence>
<feature type="region of interest" description="Disordered" evidence="11">
    <location>
        <begin position="579"/>
        <end position="634"/>
    </location>
</feature>
<comment type="similarity">
    <text evidence="3">Belongs to the peptidase S26B family.</text>
</comment>
<evidence type="ECO:0000313" key="12">
    <source>
        <dbReference type="EMBL" id="KAF4721060.1"/>
    </source>
</evidence>
<evidence type="ECO:0000256" key="1">
    <source>
        <dbReference type="ARBA" id="ARBA00000677"/>
    </source>
</evidence>
<dbReference type="PROSITE" id="PS50920">
    <property type="entry name" value="SOLCAR"/>
    <property type="match status" value="3"/>
</dbReference>
<accession>A0A7J6RMS7</accession>
<protein>
    <recommendedName>
        <fullName evidence="4">signal peptidase I</fullName>
        <ecNumber evidence="4">3.4.21.89</ecNumber>
    </recommendedName>
</protein>
<keyword evidence="5" id="KW-0813">Transport</keyword>
<evidence type="ECO:0000256" key="7">
    <source>
        <dbReference type="ARBA" id="ARBA00022737"/>
    </source>
</evidence>
<dbReference type="SUPFAM" id="SSF51306">
    <property type="entry name" value="LexA/Signal peptidase"/>
    <property type="match status" value="1"/>
</dbReference>
<dbReference type="Pfam" id="PF00153">
    <property type="entry name" value="Mito_carr"/>
    <property type="match status" value="3"/>
</dbReference>
<evidence type="ECO:0000313" key="13">
    <source>
        <dbReference type="Proteomes" id="UP000574390"/>
    </source>
</evidence>
<evidence type="ECO:0000256" key="3">
    <source>
        <dbReference type="ARBA" id="ARBA00011035"/>
    </source>
</evidence>
<evidence type="ECO:0000256" key="2">
    <source>
        <dbReference type="ARBA" id="ARBA00004141"/>
    </source>
</evidence>
<evidence type="ECO:0000256" key="8">
    <source>
        <dbReference type="ARBA" id="ARBA00022989"/>
    </source>
</evidence>
<dbReference type="InterPro" id="IPR018108">
    <property type="entry name" value="MCP_transmembrane"/>
</dbReference>
<dbReference type="Gene3D" id="1.50.40.10">
    <property type="entry name" value="Mitochondrial carrier domain"/>
    <property type="match status" value="1"/>
</dbReference>
<gene>
    <name evidence="12" type="ORF">FOZ62_001999</name>
</gene>
<dbReference type="PRINTS" id="PR00926">
    <property type="entry name" value="MITOCARRIER"/>
</dbReference>
<comment type="subcellular location">
    <subcellularLocation>
        <location evidence="2">Membrane</location>
        <topology evidence="2">Multi-pass membrane protein</topology>
    </subcellularLocation>
</comment>
<dbReference type="InterPro" id="IPR023395">
    <property type="entry name" value="MCP_dom_sf"/>
</dbReference>
<dbReference type="GO" id="GO:0006465">
    <property type="term" value="P:signal peptide processing"/>
    <property type="evidence" value="ECO:0007669"/>
    <property type="project" value="InterPro"/>
</dbReference>
<dbReference type="Proteomes" id="UP000574390">
    <property type="component" value="Unassembled WGS sequence"/>
</dbReference>
<feature type="region of interest" description="Disordered" evidence="11">
    <location>
        <begin position="481"/>
        <end position="557"/>
    </location>
</feature>
<dbReference type="SUPFAM" id="SSF103506">
    <property type="entry name" value="Mitochondrial carrier"/>
    <property type="match status" value="1"/>
</dbReference>
<dbReference type="GO" id="GO:0009003">
    <property type="term" value="F:signal peptidase activity"/>
    <property type="evidence" value="ECO:0007669"/>
    <property type="project" value="UniProtKB-EC"/>
</dbReference>
<feature type="compositionally biased region" description="Acidic residues" evidence="11">
    <location>
        <begin position="484"/>
        <end position="499"/>
    </location>
</feature>
<dbReference type="EMBL" id="JABANM010021544">
    <property type="protein sequence ID" value="KAF4721060.1"/>
    <property type="molecule type" value="Genomic_DNA"/>
</dbReference>
<reference evidence="12 13" key="1">
    <citation type="submission" date="2020-04" db="EMBL/GenBank/DDBJ databases">
        <title>Perkinsus olseni comparative genomics.</title>
        <authorList>
            <person name="Bogema D.R."/>
        </authorList>
    </citation>
    <scope>NUCLEOTIDE SEQUENCE [LARGE SCALE GENOMIC DNA]</scope>
    <source>
        <strain evidence="12">ATCC PRA-205</strain>
    </source>
</reference>
<keyword evidence="7" id="KW-0677">Repeat</keyword>
<dbReference type="GO" id="GO:0016020">
    <property type="term" value="C:membrane"/>
    <property type="evidence" value="ECO:0007669"/>
    <property type="project" value="UniProtKB-SubCell"/>
</dbReference>
<keyword evidence="6 10" id="KW-0812">Transmembrane</keyword>
<comment type="catalytic activity">
    <reaction evidence="1">
        <text>Cleavage of hydrophobic, N-terminal signal or leader sequences from secreted and periplasmic proteins.</text>
        <dbReference type="EC" id="3.4.21.89"/>
    </reaction>
</comment>
<dbReference type="NCBIfam" id="TIGR02228">
    <property type="entry name" value="sigpep_I_arch"/>
    <property type="match status" value="1"/>
</dbReference>
<feature type="repeat" description="Solcar" evidence="10">
    <location>
        <begin position="289"/>
        <end position="374"/>
    </location>
</feature>